<protein>
    <submittedName>
        <fullName evidence="2">Uncharacterized protein</fullName>
    </submittedName>
</protein>
<evidence type="ECO:0000313" key="2">
    <source>
        <dbReference type="EMBL" id="QHT30592.1"/>
    </source>
</evidence>
<evidence type="ECO:0000256" key="1">
    <source>
        <dbReference type="SAM" id="Phobius"/>
    </source>
</evidence>
<organism evidence="2">
    <name type="scientific">viral metagenome</name>
    <dbReference type="NCBI Taxonomy" id="1070528"/>
    <lineage>
        <taxon>unclassified sequences</taxon>
        <taxon>metagenomes</taxon>
        <taxon>organismal metagenomes</taxon>
    </lineage>
</organism>
<reference evidence="2" key="1">
    <citation type="journal article" date="2020" name="Nature">
        <title>Giant virus diversity and host interactions through global metagenomics.</title>
        <authorList>
            <person name="Schulz F."/>
            <person name="Roux S."/>
            <person name="Paez-Espino D."/>
            <person name="Jungbluth S."/>
            <person name="Walsh D.A."/>
            <person name="Denef V.J."/>
            <person name="McMahon K.D."/>
            <person name="Konstantinidis K.T."/>
            <person name="Eloe-Fadrosh E.A."/>
            <person name="Kyrpides N.C."/>
            <person name="Woyke T."/>
        </authorList>
    </citation>
    <scope>NUCLEOTIDE SEQUENCE</scope>
    <source>
        <strain evidence="2">GVMAG-M-3300009151-35</strain>
    </source>
</reference>
<feature type="transmembrane region" description="Helical" evidence="1">
    <location>
        <begin position="6"/>
        <end position="23"/>
    </location>
</feature>
<keyword evidence="1" id="KW-0812">Transmembrane</keyword>
<dbReference type="AlphaFoldDB" id="A0A6C0EPF6"/>
<name>A0A6C0EPF6_9ZZZZ</name>
<keyword evidence="1" id="KW-0472">Membrane</keyword>
<accession>A0A6C0EPF6</accession>
<sequence length="41" mass="4750">MIIYFIMLIALIVGIFITCITPTEKINGTRLFIFIHSITMF</sequence>
<proteinExistence type="predicted"/>
<dbReference type="EMBL" id="MN738903">
    <property type="protein sequence ID" value="QHT30592.1"/>
    <property type="molecule type" value="Genomic_DNA"/>
</dbReference>
<keyword evidence="1" id="KW-1133">Transmembrane helix</keyword>